<dbReference type="PANTHER" id="PTHR43537">
    <property type="entry name" value="TRANSCRIPTIONAL REGULATOR, GNTR FAMILY"/>
    <property type="match status" value="1"/>
</dbReference>
<organism evidence="5 6">
    <name type="scientific">Paractinoplanes lichenicola</name>
    <dbReference type="NCBI Taxonomy" id="2802976"/>
    <lineage>
        <taxon>Bacteria</taxon>
        <taxon>Bacillati</taxon>
        <taxon>Actinomycetota</taxon>
        <taxon>Actinomycetes</taxon>
        <taxon>Micromonosporales</taxon>
        <taxon>Micromonosporaceae</taxon>
        <taxon>Paractinoplanes</taxon>
    </lineage>
</organism>
<evidence type="ECO:0000313" key="5">
    <source>
        <dbReference type="EMBL" id="MBL7258196.1"/>
    </source>
</evidence>
<dbReference type="SUPFAM" id="SSF48008">
    <property type="entry name" value="GntR ligand-binding domain-like"/>
    <property type="match status" value="1"/>
</dbReference>
<evidence type="ECO:0000259" key="4">
    <source>
        <dbReference type="PROSITE" id="PS50949"/>
    </source>
</evidence>
<dbReference type="InterPro" id="IPR036390">
    <property type="entry name" value="WH_DNA-bd_sf"/>
</dbReference>
<keyword evidence="3" id="KW-0804">Transcription</keyword>
<evidence type="ECO:0000313" key="6">
    <source>
        <dbReference type="Proteomes" id="UP000598996"/>
    </source>
</evidence>
<feature type="domain" description="HTH gntR-type" evidence="4">
    <location>
        <begin position="81"/>
        <end position="148"/>
    </location>
</feature>
<dbReference type="PRINTS" id="PR00035">
    <property type="entry name" value="HTHGNTR"/>
</dbReference>
<dbReference type="PANTHER" id="PTHR43537:SF24">
    <property type="entry name" value="GLUCONATE OPERON TRANSCRIPTIONAL REPRESSOR"/>
    <property type="match status" value="1"/>
</dbReference>
<keyword evidence="2" id="KW-0238">DNA-binding</keyword>
<accession>A0ABS1VUQ9</accession>
<dbReference type="SMART" id="SM00345">
    <property type="entry name" value="HTH_GNTR"/>
    <property type="match status" value="1"/>
</dbReference>
<dbReference type="InterPro" id="IPR036388">
    <property type="entry name" value="WH-like_DNA-bd_sf"/>
</dbReference>
<keyword evidence="6" id="KW-1185">Reference proteome</keyword>
<dbReference type="Gene3D" id="1.20.120.530">
    <property type="entry name" value="GntR ligand-binding domain-like"/>
    <property type="match status" value="1"/>
</dbReference>
<name>A0ABS1VUQ9_9ACTN</name>
<dbReference type="Proteomes" id="UP000598996">
    <property type="component" value="Unassembled WGS sequence"/>
</dbReference>
<evidence type="ECO:0000256" key="2">
    <source>
        <dbReference type="ARBA" id="ARBA00023125"/>
    </source>
</evidence>
<dbReference type="InterPro" id="IPR000524">
    <property type="entry name" value="Tscrpt_reg_HTH_GntR"/>
</dbReference>
<proteinExistence type="predicted"/>
<sequence length="284" mass="31334">MSPAPLTARCPHSAKPPVRLRVELPSDISVPDALLPSDGEFRRGAPRRCRHAADRSNIWHLTFQCRRAARGRVTLERVERRLLRETAYESIRDAVVKGDLAPGAVVNSAEIADRLGLSRAPVRDALTRLAGEGLVETKPQSYTRVTEVQPDEVRDAAAVVRAMHELAASLTVPHLKPADLTAMRDANFRFKKAGRKGDIDAAMAADDDLHGVLVRASGNRALAATIERYTPLIRRLERLQFAQNQARRSAERHDDLIAACVAGDVPEATRLTSLIWRSLEERSA</sequence>
<protein>
    <submittedName>
        <fullName evidence="5">GntR family transcriptional regulator</fullName>
    </submittedName>
</protein>
<dbReference type="SMART" id="SM00895">
    <property type="entry name" value="FCD"/>
    <property type="match status" value="1"/>
</dbReference>
<dbReference type="EMBL" id="JAENHO010000008">
    <property type="protein sequence ID" value="MBL7258196.1"/>
    <property type="molecule type" value="Genomic_DNA"/>
</dbReference>
<dbReference type="InterPro" id="IPR011711">
    <property type="entry name" value="GntR_C"/>
</dbReference>
<dbReference type="PROSITE" id="PS50949">
    <property type="entry name" value="HTH_GNTR"/>
    <property type="match status" value="1"/>
</dbReference>
<dbReference type="Pfam" id="PF07729">
    <property type="entry name" value="FCD"/>
    <property type="match status" value="1"/>
</dbReference>
<dbReference type="InterPro" id="IPR008920">
    <property type="entry name" value="TF_FadR/GntR_C"/>
</dbReference>
<gene>
    <name evidence="5" type="ORF">JKJ07_28205</name>
</gene>
<comment type="caution">
    <text evidence="5">The sequence shown here is derived from an EMBL/GenBank/DDBJ whole genome shotgun (WGS) entry which is preliminary data.</text>
</comment>
<dbReference type="Pfam" id="PF00392">
    <property type="entry name" value="GntR"/>
    <property type="match status" value="1"/>
</dbReference>
<dbReference type="SUPFAM" id="SSF46785">
    <property type="entry name" value="Winged helix' DNA-binding domain"/>
    <property type="match status" value="1"/>
</dbReference>
<dbReference type="CDD" id="cd07377">
    <property type="entry name" value="WHTH_GntR"/>
    <property type="match status" value="1"/>
</dbReference>
<evidence type="ECO:0000256" key="3">
    <source>
        <dbReference type="ARBA" id="ARBA00023163"/>
    </source>
</evidence>
<keyword evidence="1" id="KW-0805">Transcription regulation</keyword>
<dbReference type="Gene3D" id="1.10.10.10">
    <property type="entry name" value="Winged helix-like DNA-binding domain superfamily/Winged helix DNA-binding domain"/>
    <property type="match status" value="1"/>
</dbReference>
<evidence type="ECO:0000256" key="1">
    <source>
        <dbReference type="ARBA" id="ARBA00023015"/>
    </source>
</evidence>
<reference evidence="5 6" key="1">
    <citation type="submission" date="2021-01" db="EMBL/GenBank/DDBJ databases">
        <title>Actinoplanes sp. nov. LDG1-01 isolated from lichen.</title>
        <authorList>
            <person name="Saeng-In P."/>
            <person name="Phongsopitanun W."/>
            <person name="Kanchanasin P."/>
            <person name="Yuki M."/>
            <person name="Kudo T."/>
            <person name="Ohkuma M."/>
            <person name="Tanasupawat S."/>
        </authorList>
    </citation>
    <scope>NUCLEOTIDE SEQUENCE [LARGE SCALE GENOMIC DNA]</scope>
    <source>
        <strain evidence="5 6">LDG1-01</strain>
    </source>
</reference>